<protein>
    <submittedName>
        <fullName evidence="1">Uncharacterized protein</fullName>
    </submittedName>
</protein>
<proteinExistence type="predicted"/>
<accession>A0ACB8AUL8</accession>
<comment type="caution">
    <text evidence="1">The sequence shown here is derived from an EMBL/GenBank/DDBJ whole genome shotgun (WGS) entry which is preliminary data.</text>
</comment>
<name>A0ACB8AUL8_9AGAM</name>
<evidence type="ECO:0000313" key="2">
    <source>
        <dbReference type="Proteomes" id="UP000790709"/>
    </source>
</evidence>
<reference evidence="1" key="1">
    <citation type="journal article" date="2021" name="New Phytol.">
        <title>Evolutionary innovations through gain and loss of genes in the ectomycorrhizal Boletales.</title>
        <authorList>
            <person name="Wu G."/>
            <person name="Miyauchi S."/>
            <person name="Morin E."/>
            <person name="Kuo A."/>
            <person name="Drula E."/>
            <person name="Varga T."/>
            <person name="Kohler A."/>
            <person name="Feng B."/>
            <person name="Cao Y."/>
            <person name="Lipzen A."/>
            <person name="Daum C."/>
            <person name="Hundley H."/>
            <person name="Pangilinan J."/>
            <person name="Johnson J."/>
            <person name="Barry K."/>
            <person name="LaButti K."/>
            <person name="Ng V."/>
            <person name="Ahrendt S."/>
            <person name="Min B."/>
            <person name="Choi I.G."/>
            <person name="Park H."/>
            <person name="Plett J.M."/>
            <person name="Magnuson J."/>
            <person name="Spatafora J.W."/>
            <person name="Nagy L.G."/>
            <person name="Henrissat B."/>
            <person name="Grigoriev I.V."/>
            <person name="Yang Z.L."/>
            <person name="Xu J."/>
            <person name="Martin F.M."/>
        </authorList>
    </citation>
    <scope>NUCLEOTIDE SEQUENCE</scope>
    <source>
        <strain evidence="1">KUC20120723A-06</strain>
    </source>
</reference>
<organism evidence="1 2">
    <name type="scientific">Leucogyrophana mollusca</name>
    <dbReference type="NCBI Taxonomy" id="85980"/>
    <lineage>
        <taxon>Eukaryota</taxon>
        <taxon>Fungi</taxon>
        <taxon>Dikarya</taxon>
        <taxon>Basidiomycota</taxon>
        <taxon>Agaricomycotina</taxon>
        <taxon>Agaricomycetes</taxon>
        <taxon>Agaricomycetidae</taxon>
        <taxon>Boletales</taxon>
        <taxon>Boletales incertae sedis</taxon>
        <taxon>Leucogyrophana</taxon>
    </lineage>
</organism>
<dbReference type="EMBL" id="MU267201">
    <property type="protein sequence ID" value="KAH7917190.1"/>
    <property type="molecule type" value="Genomic_DNA"/>
</dbReference>
<keyword evidence="2" id="KW-1185">Reference proteome</keyword>
<gene>
    <name evidence="1" type="ORF">BV22DRAFT_1135612</name>
</gene>
<dbReference type="Proteomes" id="UP000790709">
    <property type="component" value="Unassembled WGS sequence"/>
</dbReference>
<sequence length="133" mass="14156">MALIPTLSEQILEETDVENLTHELQSHSKSRAAIIRSSSSSPSPAQSKPPSDRESDAGGRGVVARDRVQGAQLSDSITTASSQMSYAGSAVPSTHSVVPSSYSASWSASRITRSKAELWKEVKMLTGNPNMQP</sequence>
<evidence type="ECO:0000313" key="1">
    <source>
        <dbReference type="EMBL" id="KAH7917190.1"/>
    </source>
</evidence>